<evidence type="ECO:0000313" key="7">
    <source>
        <dbReference type="Proteomes" id="UP000321749"/>
    </source>
</evidence>
<keyword evidence="1" id="KW-0472">Membrane</keyword>
<feature type="domain" description="Sgo0707-like N2" evidence="5">
    <location>
        <begin position="211"/>
        <end position="315"/>
    </location>
</feature>
<dbReference type="Pfam" id="PF17802">
    <property type="entry name" value="SpaA"/>
    <property type="match status" value="1"/>
</dbReference>
<evidence type="ECO:0008006" key="8">
    <source>
        <dbReference type="Google" id="ProtNLM"/>
    </source>
</evidence>
<dbReference type="Pfam" id="PF16555">
    <property type="entry name" value="GramPos_pilinD1"/>
    <property type="match status" value="1"/>
</dbReference>
<name>A0AA87URU6_9MICO</name>
<feature type="transmembrane region" description="Helical" evidence="1">
    <location>
        <begin position="461"/>
        <end position="480"/>
    </location>
</feature>
<evidence type="ECO:0000259" key="5">
    <source>
        <dbReference type="Pfam" id="PF20623"/>
    </source>
</evidence>
<dbReference type="EMBL" id="BJUU01000008">
    <property type="protein sequence ID" value="GEK80233.1"/>
    <property type="molecule type" value="Genomic_DNA"/>
</dbReference>
<dbReference type="NCBIfam" id="NF033902">
    <property type="entry name" value="iso_D2_wall_anc"/>
    <property type="match status" value="1"/>
</dbReference>
<dbReference type="InterPro" id="IPR013783">
    <property type="entry name" value="Ig-like_fold"/>
</dbReference>
<evidence type="ECO:0000259" key="4">
    <source>
        <dbReference type="Pfam" id="PF17802"/>
    </source>
</evidence>
<keyword evidence="1" id="KW-0812">Transmembrane</keyword>
<dbReference type="GO" id="GO:0005975">
    <property type="term" value="P:carbohydrate metabolic process"/>
    <property type="evidence" value="ECO:0007669"/>
    <property type="project" value="UniProtKB-ARBA"/>
</dbReference>
<dbReference type="InterPro" id="IPR026466">
    <property type="entry name" value="Fim_isopep_form_D2_dom"/>
</dbReference>
<evidence type="ECO:0000313" key="6">
    <source>
        <dbReference type="EMBL" id="GEK80233.1"/>
    </source>
</evidence>
<dbReference type="InterPro" id="IPR048052">
    <property type="entry name" value="FM1-like"/>
</dbReference>
<dbReference type="InterPro" id="IPR032364">
    <property type="entry name" value="GramPos_pilinD1_N"/>
</dbReference>
<proteinExistence type="predicted"/>
<feature type="domain" description="Gram-positive pilin subunit D1 N-terminal" evidence="3">
    <location>
        <begin position="44"/>
        <end position="193"/>
    </location>
</feature>
<dbReference type="RefSeq" id="WP_146794321.1">
    <property type="nucleotide sequence ID" value="NZ_BJUU01000008.1"/>
</dbReference>
<dbReference type="Gene3D" id="2.60.40.10">
    <property type="entry name" value="Immunoglobulins"/>
    <property type="match status" value="2"/>
</dbReference>
<evidence type="ECO:0000259" key="3">
    <source>
        <dbReference type="Pfam" id="PF16555"/>
    </source>
</evidence>
<feature type="chain" id="PRO_5041704066" description="LPXTG-motif cell wall anchor domain-containing protein/fimbrial isopeptide formation D2 domain-containing protein" evidence="2">
    <location>
        <begin position="36"/>
        <end position="490"/>
    </location>
</feature>
<keyword evidence="1" id="KW-1133">Transmembrane helix</keyword>
<dbReference type="Proteomes" id="UP000321749">
    <property type="component" value="Unassembled WGS sequence"/>
</dbReference>
<dbReference type="NCBIfam" id="TIGR04226">
    <property type="entry name" value="RrgB_K2N_iso_D2"/>
    <property type="match status" value="1"/>
</dbReference>
<dbReference type="AlphaFoldDB" id="A0AA87URU6"/>
<sequence length="490" mass="50741">MATTKKSPTARVAAGFGAVALATLTAFGAALPASAADSNINPDTDRSLTIHKFEEPATATGSSANGTRITDPSALAGLTPIHGVEFTMQQVPGIDLTDPADWQAASAMPVADAISAVATGSPYERTGTTDATGQLTFDDAVPMGLFLVTETAPGVDADGNPNVIAFETQPFLVTLPLPVQNQWIYEAHVYPKNATTAISKIVDDSDAHVLGDSVSWSITAEVPEIAASNSLDSFIIGDDLAAGLELESTTVSANNVTLVEDVDYRVDVTGQSVRVVFEAAGLTKLAGGSDVEITVEIVTSIIAIGDGALQNSANLWINDPTMPIASAYTTTPATTNWGTLSILKYEGSDQAAVLADAEFQIFRSQADADARTNPVSVLVDGVSVDTFTTEDDGIAFVPGLKAGDTYYVVETLAPIGYQLDQRVQSHTIVAGDIDRTSVDVSLSNAQVPGYALPVTGGDGQAAFMIGGAGLLLGALGFMLIRRRKAAKAQA</sequence>
<feature type="signal peptide" evidence="2">
    <location>
        <begin position="1"/>
        <end position="35"/>
    </location>
</feature>
<dbReference type="NCBIfam" id="TIGR01167">
    <property type="entry name" value="LPXTG_anchor"/>
    <property type="match status" value="1"/>
</dbReference>
<accession>A0AA87URU6</accession>
<keyword evidence="2" id="KW-0732">Signal</keyword>
<feature type="domain" description="SpaA-like prealbumin fold" evidence="4">
    <location>
        <begin position="339"/>
        <end position="428"/>
    </location>
</feature>
<dbReference type="InterPro" id="IPR041033">
    <property type="entry name" value="SpaA_PFL_dom_1"/>
</dbReference>
<reference evidence="6 7" key="1">
    <citation type="submission" date="2019-07" db="EMBL/GenBank/DDBJ databases">
        <title>Whole genome shotgun sequence of Agrococcus baldri NBRC 103055.</title>
        <authorList>
            <person name="Hosoyama A."/>
            <person name="Uohara A."/>
            <person name="Ohji S."/>
            <person name="Ichikawa N."/>
        </authorList>
    </citation>
    <scope>NUCLEOTIDE SEQUENCE [LARGE SCALE GENOMIC DNA]</scope>
    <source>
        <strain evidence="6 7">NBRC 103055</strain>
    </source>
</reference>
<dbReference type="InterPro" id="IPR046473">
    <property type="entry name" value="Sgo0707-like_N2"/>
</dbReference>
<evidence type="ECO:0000256" key="2">
    <source>
        <dbReference type="SAM" id="SignalP"/>
    </source>
</evidence>
<keyword evidence="7" id="KW-1185">Reference proteome</keyword>
<dbReference type="Gene3D" id="2.60.40.740">
    <property type="match status" value="1"/>
</dbReference>
<comment type="caution">
    <text evidence="6">The sequence shown here is derived from an EMBL/GenBank/DDBJ whole genome shotgun (WGS) entry which is preliminary data.</text>
</comment>
<gene>
    <name evidence="6" type="ORF">ABA31_15840</name>
</gene>
<organism evidence="6 7">
    <name type="scientific">Agrococcus baldri</name>
    <dbReference type="NCBI Taxonomy" id="153730"/>
    <lineage>
        <taxon>Bacteria</taxon>
        <taxon>Bacillati</taxon>
        <taxon>Actinomycetota</taxon>
        <taxon>Actinomycetes</taxon>
        <taxon>Micrococcales</taxon>
        <taxon>Microbacteriaceae</taxon>
        <taxon>Agrococcus</taxon>
    </lineage>
</organism>
<evidence type="ECO:0000256" key="1">
    <source>
        <dbReference type="SAM" id="Phobius"/>
    </source>
</evidence>
<dbReference type="Pfam" id="PF20623">
    <property type="entry name" value="Sgo0707_N2"/>
    <property type="match status" value="1"/>
</dbReference>
<protein>
    <recommendedName>
        <fullName evidence="8">LPXTG-motif cell wall anchor domain-containing protein/fimbrial isopeptide formation D2 domain-containing protein</fullName>
    </recommendedName>
</protein>